<dbReference type="PANTHER" id="PTHR23535:SF2">
    <property type="entry name" value="SUGAR EFFLUX TRANSPORTER A-RELATED"/>
    <property type="match status" value="1"/>
</dbReference>
<name>A0A2J8GK52_VIBDI</name>
<proteinExistence type="inferred from homology"/>
<comment type="subcellular location">
    <subcellularLocation>
        <location evidence="1">Cell membrane</location>
        <topology evidence="1">Multi-pass membrane protein</topology>
    </subcellularLocation>
</comment>
<evidence type="ECO:0000313" key="10">
    <source>
        <dbReference type="Proteomes" id="UP000248729"/>
    </source>
</evidence>
<dbReference type="Proteomes" id="UP000248729">
    <property type="component" value="Unassembled WGS sequence"/>
</dbReference>
<evidence type="ECO:0000256" key="5">
    <source>
        <dbReference type="ARBA" id="ARBA00022597"/>
    </source>
</evidence>
<dbReference type="SUPFAM" id="SSF103473">
    <property type="entry name" value="MFS general substrate transporter"/>
    <property type="match status" value="1"/>
</dbReference>
<dbReference type="AlphaFoldDB" id="A0A2J8GK52"/>
<dbReference type="PRINTS" id="PR01035">
    <property type="entry name" value="TCRTETA"/>
</dbReference>
<accession>A0A2J8GK52</accession>
<keyword evidence="7" id="KW-1133">Transmembrane helix</keyword>
<comment type="similarity">
    <text evidence="2">Belongs to the major facilitator superfamily. Set transporter family.</text>
</comment>
<reference evidence="9 10" key="1">
    <citation type="submission" date="2018-06" db="EMBL/GenBank/DDBJ databases">
        <title>Freshwater and sediment microbial communities from various areas in North America, analyzing microbe dynamics in response to fracking.</title>
        <authorList>
            <person name="Lamendella R."/>
        </authorList>
    </citation>
    <scope>NUCLEOTIDE SEQUENCE [LARGE SCALE GENOMIC DNA]</scope>
    <source>
        <strain evidence="9 10">99A</strain>
    </source>
</reference>
<keyword evidence="6" id="KW-0812">Transmembrane</keyword>
<dbReference type="PANTHER" id="PTHR23535">
    <property type="entry name" value="SUGAR EFFLUX TRANSPORTER A-RELATED"/>
    <property type="match status" value="1"/>
</dbReference>
<evidence type="ECO:0000256" key="2">
    <source>
        <dbReference type="ARBA" id="ARBA00006523"/>
    </source>
</evidence>
<sequence length="391" mass="42238">MFKSQTPVLFAINGLTALAFSFIMPIMSLFLVSELHTEPALIGLYTSLTALMTIVVSQKLTGLIDKGVPSKVLLLLSLAGIFSAAIMFSLASEFWHAIVIGCLLMPVASSSIPLILTVIRRYADSTGKNSAKLNSQMRSAVSFLWIFGPPLAFLSVDQFGFDNNFYISAAIAGFVIIWIAFLFQMPVVEADKVKNKPKVKLPTAVWFLGIVILIANIANSTYINAMPLFITHELGLSKSFPGILLGITAAVEIPAMLLAVGWAQRFGKSQVIRFGFVAGAAFYLGMYFNTSINIFLALQILNGLFFGIFVGLGITIMQDFSPTAVGKASAFYTNAMLVGTMIGTSTMGVISQYFGFKAPLLLCLGAIICSFIGLVLFDAYIANQQRKVQCA</sequence>
<evidence type="ECO:0000256" key="3">
    <source>
        <dbReference type="ARBA" id="ARBA00022448"/>
    </source>
</evidence>
<dbReference type="InterPro" id="IPR020846">
    <property type="entry name" value="MFS_dom"/>
</dbReference>
<comment type="caution">
    <text evidence="9">The sequence shown here is derived from an EMBL/GenBank/DDBJ whole genome shotgun (WGS) entry which is preliminary data.</text>
</comment>
<dbReference type="PROSITE" id="PS50850">
    <property type="entry name" value="MFS"/>
    <property type="match status" value="1"/>
</dbReference>
<dbReference type="GO" id="GO:0022857">
    <property type="term" value="F:transmembrane transporter activity"/>
    <property type="evidence" value="ECO:0007669"/>
    <property type="project" value="InterPro"/>
</dbReference>
<evidence type="ECO:0000256" key="4">
    <source>
        <dbReference type="ARBA" id="ARBA00022475"/>
    </source>
</evidence>
<dbReference type="InterPro" id="IPR001958">
    <property type="entry name" value="Tet-R_TetA/multi-R_MdtG-like"/>
</dbReference>
<protein>
    <submittedName>
        <fullName evidence="9">SET family sugar efflux transporter-like MFS transporter</fullName>
    </submittedName>
</protein>
<keyword evidence="5" id="KW-0762">Sugar transport</keyword>
<keyword evidence="8" id="KW-0472">Membrane</keyword>
<dbReference type="STRING" id="1348635.GCA_000740015_01109"/>
<dbReference type="CDD" id="cd17471">
    <property type="entry name" value="MFS_Set"/>
    <property type="match status" value="1"/>
</dbReference>
<dbReference type="InterPro" id="IPR011701">
    <property type="entry name" value="MFS"/>
</dbReference>
<keyword evidence="4" id="KW-1003">Cell membrane</keyword>
<evidence type="ECO:0000313" key="9">
    <source>
        <dbReference type="EMBL" id="RAS59270.1"/>
    </source>
</evidence>
<evidence type="ECO:0000256" key="8">
    <source>
        <dbReference type="ARBA" id="ARBA00023136"/>
    </source>
</evidence>
<evidence type="ECO:0000256" key="6">
    <source>
        <dbReference type="ARBA" id="ARBA00022692"/>
    </source>
</evidence>
<gene>
    <name evidence="9" type="ORF">DET48_1283</name>
</gene>
<dbReference type="Gene3D" id="1.20.1250.20">
    <property type="entry name" value="MFS general substrate transporter like domains"/>
    <property type="match status" value="2"/>
</dbReference>
<dbReference type="Pfam" id="PF07690">
    <property type="entry name" value="MFS_1"/>
    <property type="match status" value="2"/>
</dbReference>
<organism evidence="9 10">
    <name type="scientific">Vibrio diazotrophicus</name>
    <dbReference type="NCBI Taxonomy" id="685"/>
    <lineage>
        <taxon>Bacteria</taxon>
        <taxon>Pseudomonadati</taxon>
        <taxon>Pseudomonadota</taxon>
        <taxon>Gammaproteobacteria</taxon>
        <taxon>Vibrionales</taxon>
        <taxon>Vibrionaceae</taxon>
        <taxon>Vibrio</taxon>
    </lineage>
</organism>
<dbReference type="InterPro" id="IPR036259">
    <property type="entry name" value="MFS_trans_sf"/>
</dbReference>
<evidence type="ECO:0000256" key="7">
    <source>
        <dbReference type="ARBA" id="ARBA00022989"/>
    </source>
</evidence>
<keyword evidence="3" id="KW-0813">Transport</keyword>
<evidence type="ECO:0000256" key="1">
    <source>
        <dbReference type="ARBA" id="ARBA00004651"/>
    </source>
</evidence>
<dbReference type="EMBL" id="QLTR01000028">
    <property type="protein sequence ID" value="RAS59270.1"/>
    <property type="molecule type" value="Genomic_DNA"/>
</dbReference>
<dbReference type="GO" id="GO:0005886">
    <property type="term" value="C:plasma membrane"/>
    <property type="evidence" value="ECO:0007669"/>
    <property type="project" value="UniProtKB-SubCell"/>
</dbReference>